<comment type="similarity">
    <text evidence="2 5">Belongs to the Nudix hydrolase family.</text>
</comment>
<comment type="caution">
    <text evidence="8">The sequence shown here is derived from an EMBL/GenBank/DDBJ whole genome shotgun (WGS) entry which is preliminary data.</text>
</comment>
<evidence type="ECO:0000256" key="1">
    <source>
        <dbReference type="ARBA" id="ARBA00001946"/>
    </source>
</evidence>
<dbReference type="PANTHER" id="PTHR43046:SF12">
    <property type="entry name" value="GDP-MANNOSE MANNOSYL HYDROLASE"/>
    <property type="match status" value="1"/>
</dbReference>
<gene>
    <name evidence="8" type="ORF">WKI68_03460</name>
</gene>
<feature type="domain" description="Nudix hydrolase" evidence="7">
    <location>
        <begin position="6"/>
        <end position="137"/>
    </location>
</feature>
<dbReference type="Pfam" id="PF00293">
    <property type="entry name" value="NUDIX"/>
    <property type="match status" value="1"/>
</dbReference>
<keyword evidence="9" id="KW-1185">Reference proteome</keyword>
<dbReference type="InterPro" id="IPR020476">
    <property type="entry name" value="Nudix_hydrolase"/>
</dbReference>
<evidence type="ECO:0000259" key="7">
    <source>
        <dbReference type="PROSITE" id="PS51462"/>
    </source>
</evidence>
<keyword evidence="4" id="KW-0460">Magnesium</keyword>
<reference evidence="8 9" key="1">
    <citation type="submission" date="2024-03" db="EMBL/GenBank/DDBJ databases">
        <title>Novel Streptomyces species of biotechnological and ecological value are a feature of Machair soil.</title>
        <authorList>
            <person name="Prole J.R."/>
            <person name="Goodfellow M."/>
            <person name="Allenby N."/>
            <person name="Ward A.C."/>
        </authorList>
    </citation>
    <scope>NUCLEOTIDE SEQUENCE [LARGE SCALE GENOMIC DNA]</scope>
    <source>
        <strain evidence="8 9">MS1.HAVA.3</strain>
    </source>
</reference>
<feature type="region of interest" description="Disordered" evidence="6">
    <location>
        <begin position="144"/>
        <end position="206"/>
    </location>
</feature>
<dbReference type="PANTHER" id="PTHR43046">
    <property type="entry name" value="GDP-MANNOSE MANNOSYL HYDROLASE"/>
    <property type="match status" value="1"/>
</dbReference>
<dbReference type="SUPFAM" id="SSF55811">
    <property type="entry name" value="Nudix"/>
    <property type="match status" value="1"/>
</dbReference>
<organism evidence="8 9">
    <name type="scientific">Streptomyces caledonius</name>
    <dbReference type="NCBI Taxonomy" id="3134107"/>
    <lineage>
        <taxon>Bacteria</taxon>
        <taxon>Bacillati</taxon>
        <taxon>Actinomycetota</taxon>
        <taxon>Actinomycetes</taxon>
        <taxon>Kitasatosporales</taxon>
        <taxon>Streptomycetaceae</taxon>
        <taxon>Streptomyces</taxon>
    </lineage>
</organism>
<dbReference type="InterPro" id="IPR015797">
    <property type="entry name" value="NUDIX_hydrolase-like_dom_sf"/>
</dbReference>
<accession>A0ABU8TZR2</accession>
<keyword evidence="3 5" id="KW-0378">Hydrolase</keyword>
<evidence type="ECO:0000313" key="8">
    <source>
        <dbReference type="EMBL" id="MEJ8640761.1"/>
    </source>
</evidence>
<evidence type="ECO:0000256" key="4">
    <source>
        <dbReference type="ARBA" id="ARBA00022842"/>
    </source>
</evidence>
<evidence type="ECO:0000256" key="6">
    <source>
        <dbReference type="SAM" id="MobiDB-lite"/>
    </source>
</evidence>
<sequence length="206" mass="21899">MSTLSAEPRGTAALLVNAQGQYLLHLRDANKPHICDPGTWSIPGGNREGDETAREAVARELKEETGLTVPLEPFTVVDSHGPDGRTAGRIQVYLGAWDGDADGLPLTEGIMLRWFDARTTAYLTMCPWTQQVIDQHQVQWAGTRTSATPPAEKPGGRACPMSSASISTWNTRAGSCSDSGIPTRPSGRRTTTSSPATASGSPRSPA</sequence>
<dbReference type="PROSITE" id="PS51462">
    <property type="entry name" value="NUDIX"/>
    <property type="match status" value="1"/>
</dbReference>
<dbReference type="InterPro" id="IPR000086">
    <property type="entry name" value="NUDIX_hydrolase_dom"/>
</dbReference>
<dbReference type="InterPro" id="IPR020084">
    <property type="entry name" value="NUDIX_hydrolase_CS"/>
</dbReference>
<dbReference type="EMBL" id="JBBKAM010000002">
    <property type="protein sequence ID" value="MEJ8640761.1"/>
    <property type="molecule type" value="Genomic_DNA"/>
</dbReference>
<dbReference type="Proteomes" id="UP001382904">
    <property type="component" value="Unassembled WGS sequence"/>
</dbReference>
<evidence type="ECO:0000313" key="9">
    <source>
        <dbReference type="Proteomes" id="UP001382904"/>
    </source>
</evidence>
<evidence type="ECO:0000256" key="2">
    <source>
        <dbReference type="ARBA" id="ARBA00005582"/>
    </source>
</evidence>
<dbReference type="PRINTS" id="PR00502">
    <property type="entry name" value="NUDIXFAMILY"/>
</dbReference>
<evidence type="ECO:0000256" key="5">
    <source>
        <dbReference type="RuleBase" id="RU003476"/>
    </source>
</evidence>
<evidence type="ECO:0000256" key="3">
    <source>
        <dbReference type="ARBA" id="ARBA00022801"/>
    </source>
</evidence>
<feature type="compositionally biased region" description="Polar residues" evidence="6">
    <location>
        <begin position="162"/>
        <end position="180"/>
    </location>
</feature>
<dbReference type="PROSITE" id="PS00893">
    <property type="entry name" value="NUDIX_BOX"/>
    <property type="match status" value="1"/>
</dbReference>
<protein>
    <submittedName>
        <fullName evidence="8">NUDIX domain-containing protein</fullName>
    </submittedName>
</protein>
<feature type="compositionally biased region" description="Low complexity" evidence="6">
    <location>
        <begin position="182"/>
        <end position="206"/>
    </location>
</feature>
<name>A0ABU8TZR2_9ACTN</name>
<dbReference type="Gene3D" id="3.90.79.10">
    <property type="entry name" value="Nucleoside Triphosphate Pyrophosphohydrolase"/>
    <property type="match status" value="1"/>
</dbReference>
<proteinExistence type="inferred from homology"/>
<comment type="cofactor">
    <cofactor evidence="1">
        <name>Mg(2+)</name>
        <dbReference type="ChEBI" id="CHEBI:18420"/>
    </cofactor>
</comment>